<sequence length="1056" mass="109474">MTYCSQDQSTRRSELAQSLQGRGHHLDLGGLLKMLALSDSFNKYMSFTPNMMLPVAQIAPALVDGQLLGCVESGQPVQATSASLAWAFRGIWNSVRLAGQGVYGVADPASECRFSDDRSMQAGGVRVKPDGVFYYPAYFGNEFHSVHALLEARVEPSLEATSPDVLGKMADLALRAWEAQPTRLFVPFLYLHGPNVSLVLFARGGYYCTTIGRLFHTSCDPSLDDIRDVGDTLRYLWFLMTLPADRFGHFVDVSIPGTGLAFSRVYGMANPSVVMGRGDGSALELLRRIPLPVSLLDFQSYLFKTQYGGQPAMLKLVWTPTYRLPEVSMYDWLLSNGCNAVPKVLESSIVASDVFGCRLEYIVMEDCGVPLLEYFRTVCGSSGDISKRDADAEDIFKQLASSLAIAESLGVAHCDISAEIIAVRDGTAFIIDWTRSQLKSSEVPSRVANVLWFKLGLNAKDMQPQRWPMDNSVVQTKIYASIRSLWHDGTDCLVDRFESLFYVILHALFHSNHILVGTPSAFEELSVSAMALVKTGCMADPEMYPSYFGIADIGDGLKAFLDSIRVFLFCADGFFVGGKLVDSEFKRSVRPDLARAFLSEVAYAATYAVRVVADREPPASVAAKPFFAFSFPPGAAPLQTAKFGTAAMSAASAMGPTVVLTTAPVGPATASPVPAAVTATLASQTPLTPVTAPAVLISAPASAPVVLTTAPASIAPVSAAPAPVPSSSIPATASAAPIAVAATSAPVLTPAPAVASASTTVSAPAAQTTAPASSAPVAPAPAAKPPVLASATVVAPTTAAPTSAGTNAAAITAAAQPTPSSGATATVVLPTVASAASSSAPTTAAPAIPVAASVNPLFDLKEMAKTAQEALKAAQVVHTSASVTTIPASSALATQPLSVPAASRPPFSFDAPNYSVPLWVPGSATATSSAQSFGGFSLGLGMPGENKDIGTWTFGSKRAAKAWSASRDVAKKLHVIPGLWPSSSSMSAPATAPAVVGAASSAPVSSLSSAQAASAPASTTAPPSTAPPSTVPPSTAQAISPVTAATAATLALSKLT</sequence>
<evidence type="ECO:0000313" key="1">
    <source>
        <dbReference type="EMBL" id="KAJ2792551.1"/>
    </source>
</evidence>
<comment type="caution">
    <text evidence="1">The sequence shown here is derived from an EMBL/GenBank/DDBJ whole genome shotgun (WGS) entry which is preliminary data.</text>
</comment>
<evidence type="ECO:0000313" key="2">
    <source>
        <dbReference type="Proteomes" id="UP001140066"/>
    </source>
</evidence>
<name>A0ACC1KP77_9FUNG</name>
<proteinExistence type="predicted"/>
<keyword evidence="2" id="KW-1185">Reference proteome</keyword>
<accession>A0ACC1KP77</accession>
<protein>
    <submittedName>
        <fullName evidence="1">Uncharacterized protein</fullName>
    </submittedName>
</protein>
<organism evidence="1 2">
    <name type="scientific">Coemansia linderi</name>
    <dbReference type="NCBI Taxonomy" id="2663919"/>
    <lineage>
        <taxon>Eukaryota</taxon>
        <taxon>Fungi</taxon>
        <taxon>Fungi incertae sedis</taxon>
        <taxon>Zoopagomycota</taxon>
        <taxon>Kickxellomycotina</taxon>
        <taxon>Kickxellomycetes</taxon>
        <taxon>Kickxellales</taxon>
        <taxon>Kickxellaceae</taxon>
        <taxon>Coemansia</taxon>
    </lineage>
</organism>
<dbReference type="EMBL" id="JANBUK010000019">
    <property type="protein sequence ID" value="KAJ2792551.1"/>
    <property type="molecule type" value="Genomic_DNA"/>
</dbReference>
<gene>
    <name evidence="1" type="ORF">GGI18_000318</name>
</gene>
<dbReference type="Proteomes" id="UP001140066">
    <property type="component" value="Unassembled WGS sequence"/>
</dbReference>
<reference evidence="1" key="1">
    <citation type="submission" date="2022-07" db="EMBL/GenBank/DDBJ databases">
        <title>Phylogenomic reconstructions and comparative analyses of Kickxellomycotina fungi.</title>
        <authorList>
            <person name="Reynolds N.K."/>
            <person name="Stajich J.E."/>
            <person name="Barry K."/>
            <person name="Grigoriev I.V."/>
            <person name="Crous P."/>
            <person name="Smith M.E."/>
        </authorList>
    </citation>
    <scope>NUCLEOTIDE SEQUENCE</scope>
    <source>
        <strain evidence="1">BCRC 34191</strain>
    </source>
</reference>